<gene>
    <name evidence="2" type="ORF">AMECASPLE_036612</name>
</gene>
<dbReference type="Proteomes" id="UP001469553">
    <property type="component" value="Unassembled WGS sequence"/>
</dbReference>
<reference evidence="2 3" key="1">
    <citation type="submission" date="2021-06" db="EMBL/GenBank/DDBJ databases">
        <authorList>
            <person name="Palmer J.M."/>
        </authorList>
    </citation>
    <scope>NUCLEOTIDE SEQUENCE [LARGE SCALE GENOMIC DNA]</scope>
    <source>
        <strain evidence="2 3">AS_MEX2019</strain>
        <tissue evidence="2">Muscle</tissue>
    </source>
</reference>
<organism evidence="2 3">
    <name type="scientific">Ameca splendens</name>
    <dbReference type="NCBI Taxonomy" id="208324"/>
    <lineage>
        <taxon>Eukaryota</taxon>
        <taxon>Metazoa</taxon>
        <taxon>Chordata</taxon>
        <taxon>Craniata</taxon>
        <taxon>Vertebrata</taxon>
        <taxon>Euteleostomi</taxon>
        <taxon>Actinopterygii</taxon>
        <taxon>Neopterygii</taxon>
        <taxon>Teleostei</taxon>
        <taxon>Neoteleostei</taxon>
        <taxon>Acanthomorphata</taxon>
        <taxon>Ovalentaria</taxon>
        <taxon>Atherinomorphae</taxon>
        <taxon>Cyprinodontiformes</taxon>
        <taxon>Goodeidae</taxon>
        <taxon>Ameca</taxon>
    </lineage>
</organism>
<keyword evidence="1" id="KW-0472">Membrane</keyword>
<evidence type="ECO:0000256" key="1">
    <source>
        <dbReference type="SAM" id="Phobius"/>
    </source>
</evidence>
<sequence>MVFVSSSSSRKVKPAVGPVSQAYVLILNIIIYTLRIIQLNDHLFFLVHAEHQDFSAPAFQLVVFLFDFIFHTDDSPSTVLSATNLISIFTTGGNMHSLVLAV</sequence>
<comment type="caution">
    <text evidence="2">The sequence shown here is derived from an EMBL/GenBank/DDBJ whole genome shotgun (WGS) entry which is preliminary data.</text>
</comment>
<accession>A0ABV1A405</accession>
<protein>
    <submittedName>
        <fullName evidence="2">Uncharacterized protein</fullName>
    </submittedName>
</protein>
<dbReference type="EMBL" id="JAHRIP010081095">
    <property type="protein sequence ID" value="MEQ2312945.1"/>
    <property type="molecule type" value="Genomic_DNA"/>
</dbReference>
<evidence type="ECO:0000313" key="2">
    <source>
        <dbReference type="EMBL" id="MEQ2312945.1"/>
    </source>
</evidence>
<keyword evidence="1" id="KW-1133">Transmembrane helix</keyword>
<keyword evidence="1" id="KW-0812">Transmembrane</keyword>
<evidence type="ECO:0000313" key="3">
    <source>
        <dbReference type="Proteomes" id="UP001469553"/>
    </source>
</evidence>
<name>A0ABV1A405_9TELE</name>
<feature type="transmembrane region" description="Helical" evidence="1">
    <location>
        <begin position="20"/>
        <end position="37"/>
    </location>
</feature>
<proteinExistence type="predicted"/>
<keyword evidence="3" id="KW-1185">Reference proteome</keyword>